<dbReference type="RefSeq" id="WP_181503319.1">
    <property type="nucleotide sequence ID" value="NZ_CP056165.1"/>
</dbReference>
<dbReference type="InterPro" id="IPR016184">
    <property type="entry name" value="Capsid/spike_ssDNA_virus"/>
</dbReference>
<sequence>MSKFGRKVPSNAKSQHNFSVIPSANIQRSVFNRSSGYKTTFDAGYLIPVFLDEALPGDTFHLKTSILARLSTPVVPFMDNLRLDIQYFSVPYRLVWDNWQKFNGEQKNPGDSTDFLIPQIKAPKGGFPVGSLADYFGIPTGVENISVNALPFRAYNLIYNEWYRDENLINSAPLPLGDEEETGLANFPLRKRAKRHDYFTSALPWPQKGEGVEIALGQPPSYRLDFPVYDGGMNMRFKDYSVSGPMSGYSLHAMATRSDTGLESDEKYLQGFYPSDAFNPGVGNSAEAFPYHGSRGRASVFSGFDSRTPPVELKKEGGEVVDNLTINSLRQAFQLQRLLERDARGGTRYIEIIRSHFGVISPDARVQRPEYLGSGSFDININPVLQNSATTDASPQGNLAAYGVSGGVNRGFSHSFVEHCFVIGLVSVRADLTYQQGIPRMFSRQTRFDFYWPALAHLGEQAILNKEIYAQGNAKDDEVFGYQERYAEYRYRPSQITGKLRSTDPQSLDVWHLAQRFDSLPALNQEFIEENPPMKRVLAVQDEPQFIMDAFFDLKCVRPMPVYSVPGLIDHF</sequence>
<name>A0A7L6L8X9_9ESCH</name>
<evidence type="ECO:0000313" key="2">
    <source>
        <dbReference type="EMBL" id="QLX30225.1"/>
    </source>
</evidence>
<gene>
    <name evidence="2" type="ORF">HV276_11110</name>
</gene>
<dbReference type="InterPro" id="IPR003514">
    <property type="entry name" value="Microviridae_protein_F"/>
</dbReference>
<dbReference type="EMBL" id="CP056165">
    <property type="protein sequence ID" value="QLX30225.1"/>
    <property type="molecule type" value="Genomic_DNA"/>
</dbReference>
<dbReference type="SUPFAM" id="SSF88645">
    <property type="entry name" value="ssDNA viruses"/>
    <property type="match status" value="2"/>
</dbReference>
<dbReference type="Proteomes" id="UP000512146">
    <property type="component" value="Chromosome"/>
</dbReference>
<dbReference type="Pfam" id="PF02305">
    <property type="entry name" value="Phage_F"/>
    <property type="match status" value="1"/>
</dbReference>
<organism evidence="2 3">
    <name type="scientific">Escherichia marmotae</name>
    <dbReference type="NCBI Taxonomy" id="1499973"/>
    <lineage>
        <taxon>Bacteria</taxon>
        <taxon>Pseudomonadati</taxon>
        <taxon>Pseudomonadota</taxon>
        <taxon>Gammaproteobacteria</taxon>
        <taxon>Enterobacterales</taxon>
        <taxon>Enterobacteriaceae</taxon>
        <taxon>Escherichia</taxon>
    </lineage>
</organism>
<accession>A0A7L6L8X9</accession>
<protein>
    <submittedName>
        <fullName evidence="2">Phage capsid protein</fullName>
    </submittedName>
</protein>
<dbReference type="InterPro" id="IPR037002">
    <property type="entry name" value="Microviridae_protein_F_sf"/>
</dbReference>
<dbReference type="Gene3D" id="2.60.169.10">
    <property type="entry name" value="Microviridae F protein"/>
    <property type="match status" value="2"/>
</dbReference>
<comment type="similarity">
    <text evidence="1">Belongs to the microviridae F protein family.</text>
</comment>
<dbReference type="GO" id="GO:0005198">
    <property type="term" value="F:structural molecule activity"/>
    <property type="evidence" value="ECO:0007669"/>
    <property type="project" value="InterPro"/>
</dbReference>
<reference evidence="2 3" key="1">
    <citation type="submission" date="2020-06" db="EMBL/GenBank/DDBJ databases">
        <title>REHAB project genomes.</title>
        <authorList>
            <person name="Shaw L.P."/>
        </authorList>
    </citation>
    <scope>NUCLEOTIDE SEQUENCE [LARGE SCALE GENOMIC DNA]</scope>
    <source>
        <strain evidence="2 3">RHBSTW-00777</strain>
    </source>
</reference>
<evidence type="ECO:0000256" key="1">
    <source>
        <dbReference type="ARBA" id="ARBA00009963"/>
    </source>
</evidence>
<evidence type="ECO:0000313" key="3">
    <source>
        <dbReference type="Proteomes" id="UP000512146"/>
    </source>
</evidence>
<proteinExistence type="inferred from homology"/>
<dbReference type="AlphaFoldDB" id="A0A7L6L8X9"/>